<feature type="transmembrane region" description="Helical" evidence="5">
    <location>
        <begin position="168"/>
        <end position="186"/>
    </location>
</feature>
<dbReference type="PROSITE" id="PS50850">
    <property type="entry name" value="MFS"/>
    <property type="match status" value="1"/>
</dbReference>
<feature type="transmembrane region" description="Helical" evidence="5">
    <location>
        <begin position="269"/>
        <end position="289"/>
    </location>
</feature>
<protein>
    <submittedName>
        <fullName evidence="7">MFS transporter</fullName>
    </submittedName>
</protein>
<dbReference type="InterPro" id="IPR036259">
    <property type="entry name" value="MFS_trans_sf"/>
</dbReference>
<feature type="transmembrane region" description="Helical" evidence="5">
    <location>
        <begin position="50"/>
        <end position="66"/>
    </location>
</feature>
<feature type="transmembrane region" description="Helical" evidence="5">
    <location>
        <begin position="332"/>
        <end position="349"/>
    </location>
</feature>
<comment type="caution">
    <text evidence="7">The sequence shown here is derived from an EMBL/GenBank/DDBJ whole genome shotgun (WGS) entry which is preliminary data.</text>
</comment>
<feature type="transmembrane region" description="Helical" evidence="5">
    <location>
        <begin position="231"/>
        <end position="249"/>
    </location>
</feature>
<organism evidence="7 8">
    <name type="scientific">Gemmata palustris</name>
    <dbReference type="NCBI Taxonomy" id="2822762"/>
    <lineage>
        <taxon>Bacteria</taxon>
        <taxon>Pseudomonadati</taxon>
        <taxon>Planctomycetota</taxon>
        <taxon>Planctomycetia</taxon>
        <taxon>Gemmatales</taxon>
        <taxon>Gemmataceae</taxon>
        <taxon>Gemmata</taxon>
    </lineage>
</organism>
<evidence type="ECO:0000259" key="6">
    <source>
        <dbReference type="PROSITE" id="PS50850"/>
    </source>
</evidence>
<keyword evidence="2 5" id="KW-0812">Transmembrane</keyword>
<comment type="subcellular location">
    <subcellularLocation>
        <location evidence="1">Membrane</location>
        <topology evidence="1">Multi-pass membrane protein</topology>
    </subcellularLocation>
</comment>
<feature type="transmembrane region" description="Helical" evidence="5">
    <location>
        <begin position="301"/>
        <end position="326"/>
    </location>
</feature>
<evidence type="ECO:0000256" key="5">
    <source>
        <dbReference type="SAM" id="Phobius"/>
    </source>
</evidence>
<dbReference type="Pfam" id="PF07690">
    <property type="entry name" value="MFS_1"/>
    <property type="match status" value="1"/>
</dbReference>
<evidence type="ECO:0000256" key="1">
    <source>
        <dbReference type="ARBA" id="ARBA00004141"/>
    </source>
</evidence>
<evidence type="ECO:0000313" key="8">
    <source>
        <dbReference type="Proteomes" id="UP000676565"/>
    </source>
</evidence>
<gene>
    <name evidence="7" type="ORF">J8F10_11765</name>
</gene>
<evidence type="ECO:0000256" key="4">
    <source>
        <dbReference type="ARBA" id="ARBA00023136"/>
    </source>
</evidence>
<keyword evidence="8" id="KW-1185">Reference proteome</keyword>
<feature type="domain" description="Major facilitator superfamily (MFS) profile" evidence="6">
    <location>
        <begin position="16"/>
        <end position="416"/>
    </location>
</feature>
<keyword evidence="3 5" id="KW-1133">Transmembrane helix</keyword>
<feature type="transmembrane region" description="Helical" evidence="5">
    <location>
        <begin position="361"/>
        <end position="382"/>
    </location>
</feature>
<dbReference type="CDD" id="cd17319">
    <property type="entry name" value="MFS_ExuT_GudP_like"/>
    <property type="match status" value="1"/>
</dbReference>
<feature type="transmembrane region" description="Helical" evidence="5">
    <location>
        <begin position="388"/>
        <end position="411"/>
    </location>
</feature>
<feature type="transmembrane region" description="Helical" evidence="5">
    <location>
        <begin position="12"/>
        <end position="29"/>
    </location>
</feature>
<reference evidence="7 8" key="1">
    <citation type="submission" date="2021-04" db="EMBL/GenBank/DDBJ databases">
        <authorList>
            <person name="Ivanova A."/>
        </authorList>
    </citation>
    <scope>NUCLEOTIDE SEQUENCE [LARGE SCALE GENOMIC DNA]</scope>
    <source>
        <strain evidence="7 8">G18</strain>
    </source>
</reference>
<evidence type="ECO:0000256" key="2">
    <source>
        <dbReference type="ARBA" id="ARBA00022692"/>
    </source>
</evidence>
<keyword evidence="4 5" id="KW-0472">Membrane</keyword>
<dbReference type="RefSeq" id="WP_210654011.1">
    <property type="nucleotide sequence ID" value="NZ_JAGKQQ010000001.1"/>
</dbReference>
<dbReference type="InterPro" id="IPR011701">
    <property type="entry name" value="MFS"/>
</dbReference>
<dbReference type="PANTHER" id="PTHR11662">
    <property type="entry name" value="SOLUTE CARRIER FAMILY 17"/>
    <property type="match status" value="1"/>
</dbReference>
<dbReference type="InterPro" id="IPR050382">
    <property type="entry name" value="MFS_Na/Anion_cotransporter"/>
</dbReference>
<evidence type="ECO:0000256" key="3">
    <source>
        <dbReference type="ARBA" id="ARBA00022989"/>
    </source>
</evidence>
<accession>A0ABS5BRC7</accession>
<evidence type="ECO:0000313" key="7">
    <source>
        <dbReference type="EMBL" id="MBP3955962.1"/>
    </source>
</evidence>
<sequence>MGAQEPDPATNARYVTLAYLCGLTLILYLDRMCIGKAAPFIQDELGLLDWQMGFVHAAFMLAYGLFEVVTGHWGDRFGSRRVLIRIVVWWSIFTALTGAVTGFVMLLVVRFLFGAGEAGALPNVSRVVDHWFPPSARGRVRGFVHTPALVGGMVAPLVTAYLIELIGWRWVFVAFGSVGVAWALLFSRWFRDAPTDHPAVNAAERALIGPPPTAAHAGHLPVRPILASRNVWLLCGVLASGSCCVYLMFAWYPTYLEKVRGVSNVESGWWNSLIMLGGAVGCLAGGWFADLARRRVPNRRWTFPVVGGPAFALAAVALGAGSFASAVEWKSAFLAVACFGIHCHAGSWWGANSAMSAPHTAAVFGVINSFGVLSAAGAQIAFGAVSRAYWDGAFLVSAGLLAVGAVCWLSVDVRKPVFPAERPGVQPE</sequence>
<dbReference type="Gene3D" id="1.20.1250.20">
    <property type="entry name" value="MFS general substrate transporter like domains"/>
    <property type="match status" value="2"/>
</dbReference>
<dbReference type="EMBL" id="JAGKQQ010000001">
    <property type="protein sequence ID" value="MBP3955962.1"/>
    <property type="molecule type" value="Genomic_DNA"/>
</dbReference>
<dbReference type="PANTHER" id="PTHR11662:SF399">
    <property type="entry name" value="FI19708P1-RELATED"/>
    <property type="match status" value="1"/>
</dbReference>
<name>A0ABS5BRC7_9BACT</name>
<dbReference type="InterPro" id="IPR020846">
    <property type="entry name" value="MFS_dom"/>
</dbReference>
<dbReference type="SUPFAM" id="SSF103473">
    <property type="entry name" value="MFS general substrate transporter"/>
    <property type="match status" value="1"/>
</dbReference>
<proteinExistence type="predicted"/>
<feature type="transmembrane region" description="Helical" evidence="5">
    <location>
        <begin position="86"/>
        <end position="113"/>
    </location>
</feature>
<dbReference type="Proteomes" id="UP000676565">
    <property type="component" value="Unassembled WGS sequence"/>
</dbReference>